<reference evidence="1 2" key="1">
    <citation type="submission" date="2023-07" db="EMBL/GenBank/DDBJ databases">
        <title>Sorghum-associated microbial communities from plants grown in Nebraska, USA.</title>
        <authorList>
            <person name="Schachtman D."/>
        </authorList>
    </citation>
    <scope>NUCLEOTIDE SEQUENCE [LARGE SCALE GENOMIC DNA]</scope>
    <source>
        <strain evidence="1 2">584</strain>
    </source>
</reference>
<gene>
    <name evidence="1" type="ORF">E9232_004164</name>
</gene>
<evidence type="ECO:0000313" key="2">
    <source>
        <dbReference type="Proteomes" id="UP001262410"/>
    </source>
</evidence>
<proteinExistence type="predicted"/>
<accession>A0ABU1JVP6</accession>
<sequence length="191" mass="20394">MKSLIDLAHAADQGTLKLKDLGIKAILFEGARKGQEATADRGKYNAAVTVLRKHVAIVAGCEDDKSLATEAEFTQLLENPVPDIGVRSQNLLDRRVGEANDTWTSALTPYTRAILCCGSSHLSHFDNGQGMNDLGLVKRLGFKGMTAGYVVEESNSGAGDGLYYPEWSGQGAKKFGAVEAIHPYPGRSAAL</sequence>
<organism evidence="1 2">
    <name type="scientific">Inquilinus ginsengisoli</name>
    <dbReference type="NCBI Taxonomy" id="363840"/>
    <lineage>
        <taxon>Bacteria</taxon>
        <taxon>Pseudomonadati</taxon>
        <taxon>Pseudomonadota</taxon>
        <taxon>Alphaproteobacteria</taxon>
        <taxon>Rhodospirillales</taxon>
        <taxon>Rhodospirillaceae</taxon>
        <taxon>Inquilinus</taxon>
    </lineage>
</organism>
<dbReference type="RefSeq" id="WP_309797014.1">
    <property type="nucleotide sequence ID" value="NZ_JAVDPW010000007.1"/>
</dbReference>
<dbReference type="Proteomes" id="UP001262410">
    <property type="component" value="Unassembled WGS sequence"/>
</dbReference>
<name>A0ABU1JVP6_9PROT</name>
<evidence type="ECO:0000313" key="1">
    <source>
        <dbReference type="EMBL" id="MDR6291630.1"/>
    </source>
</evidence>
<protein>
    <submittedName>
        <fullName evidence="1">Uncharacterized protein</fullName>
    </submittedName>
</protein>
<keyword evidence="2" id="KW-1185">Reference proteome</keyword>
<dbReference type="EMBL" id="JAVDPW010000007">
    <property type="protein sequence ID" value="MDR6291630.1"/>
    <property type="molecule type" value="Genomic_DNA"/>
</dbReference>
<comment type="caution">
    <text evidence="1">The sequence shown here is derived from an EMBL/GenBank/DDBJ whole genome shotgun (WGS) entry which is preliminary data.</text>
</comment>